<dbReference type="RefSeq" id="WP_255900085.1">
    <property type="nucleotide sequence ID" value="NZ_JAFMZO010000001.1"/>
</dbReference>
<sequence length="89" mass="10203">MSLESSNNAKRYKNLSIPVKGSYYEAINSKTFRVVGSFNTQTLVWKLDCFDNNTHCSVFIGKENADGLISGHWTSKKTIRRFYLTKTED</sequence>
<proteinExistence type="predicted"/>
<gene>
    <name evidence="1" type="ORF">ACFSJU_01920</name>
</gene>
<evidence type="ECO:0000313" key="2">
    <source>
        <dbReference type="Proteomes" id="UP001597387"/>
    </source>
</evidence>
<name>A0ABW4ZHQ0_9SPHI</name>
<evidence type="ECO:0000313" key="1">
    <source>
        <dbReference type="EMBL" id="MFD2161127.1"/>
    </source>
</evidence>
<comment type="caution">
    <text evidence="1">The sequence shown here is derived from an EMBL/GenBank/DDBJ whole genome shotgun (WGS) entry which is preliminary data.</text>
</comment>
<keyword evidence="2" id="KW-1185">Reference proteome</keyword>
<dbReference type="EMBL" id="JBHUHZ010000001">
    <property type="protein sequence ID" value="MFD2161127.1"/>
    <property type="molecule type" value="Genomic_DNA"/>
</dbReference>
<reference evidence="2" key="1">
    <citation type="journal article" date="2019" name="Int. J. Syst. Evol. Microbiol.">
        <title>The Global Catalogue of Microorganisms (GCM) 10K type strain sequencing project: providing services to taxonomists for standard genome sequencing and annotation.</title>
        <authorList>
            <consortium name="The Broad Institute Genomics Platform"/>
            <consortium name="The Broad Institute Genome Sequencing Center for Infectious Disease"/>
            <person name="Wu L."/>
            <person name="Ma J."/>
        </authorList>
    </citation>
    <scope>NUCLEOTIDE SEQUENCE [LARGE SCALE GENOMIC DNA]</scope>
    <source>
        <strain evidence="2">KCTC 42217</strain>
    </source>
</reference>
<organism evidence="1 2">
    <name type="scientific">Paradesertivirga mongoliensis</name>
    <dbReference type="NCBI Taxonomy" id="2100740"/>
    <lineage>
        <taxon>Bacteria</taxon>
        <taxon>Pseudomonadati</taxon>
        <taxon>Bacteroidota</taxon>
        <taxon>Sphingobacteriia</taxon>
        <taxon>Sphingobacteriales</taxon>
        <taxon>Sphingobacteriaceae</taxon>
        <taxon>Paradesertivirga</taxon>
    </lineage>
</organism>
<protein>
    <submittedName>
        <fullName evidence="1">Uncharacterized protein</fullName>
    </submittedName>
</protein>
<dbReference type="Proteomes" id="UP001597387">
    <property type="component" value="Unassembled WGS sequence"/>
</dbReference>
<accession>A0ABW4ZHQ0</accession>